<gene>
    <name evidence="3" type="ORF">SAMN06296427_107183</name>
</gene>
<sequence>MQKRQLGNTELQVAPITFGGNVFGWTIDQEKSFEIIDAFVEAGFNFIDTANNYSYWVKGNDGGESERIIGNWLKKRRIRDKVVLATKVGGRNKTMDNANSTRKHIIEEVDNSLLRLQTDYIDLYQLHYDDGVTPVEETLSAFQDLIKEGKIRWIGASNISAERLQESLKASKEQGLPKYQTLQPEYNLYVRENYEKNFQPIVLENNLSVLNYYSLASGFLTGKYRNDDDLDKSQRGKDVKQYLDARGLRILDALDEISMEYKTTSAVVALAWLLHRPSITAPIVSATSLNQLEAIIKAPLLDLNDSAIVRLNQASAY</sequence>
<dbReference type="InterPro" id="IPR023210">
    <property type="entry name" value="NADP_OxRdtase_dom"/>
</dbReference>
<dbReference type="GO" id="GO:0005829">
    <property type="term" value="C:cytosol"/>
    <property type="evidence" value="ECO:0007669"/>
    <property type="project" value="TreeGrafter"/>
</dbReference>
<keyword evidence="4" id="KW-1185">Reference proteome</keyword>
<dbReference type="CDD" id="cd19081">
    <property type="entry name" value="AKR_AKR9C1"/>
    <property type="match status" value="1"/>
</dbReference>
<organism evidence="3 4">
    <name type="scientific">Moheibacter sediminis</name>
    <dbReference type="NCBI Taxonomy" id="1434700"/>
    <lineage>
        <taxon>Bacteria</taxon>
        <taxon>Pseudomonadati</taxon>
        <taxon>Bacteroidota</taxon>
        <taxon>Flavobacteriia</taxon>
        <taxon>Flavobacteriales</taxon>
        <taxon>Weeksellaceae</taxon>
        <taxon>Moheibacter</taxon>
    </lineage>
</organism>
<feature type="domain" description="NADP-dependent oxidoreductase" evidence="2">
    <location>
        <begin position="15"/>
        <end position="314"/>
    </location>
</feature>
<reference evidence="3 4" key="1">
    <citation type="submission" date="2017-04" db="EMBL/GenBank/DDBJ databases">
        <authorList>
            <person name="Afonso C.L."/>
            <person name="Miller P.J."/>
            <person name="Scott M.A."/>
            <person name="Spackman E."/>
            <person name="Goraichik I."/>
            <person name="Dimitrov K.M."/>
            <person name="Suarez D.L."/>
            <person name="Swayne D.E."/>
        </authorList>
    </citation>
    <scope>NUCLEOTIDE SEQUENCE [LARGE SCALE GENOMIC DNA]</scope>
    <source>
        <strain evidence="3 4">CGMCC 1.12708</strain>
    </source>
</reference>
<accession>A0A1W2BVH2</accession>
<dbReference type="STRING" id="1434700.SAMN06296427_107183"/>
<proteinExistence type="predicted"/>
<evidence type="ECO:0000259" key="2">
    <source>
        <dbReference type="Pfam" id="PF00248"/>
    </source>
</evidence>
<dbReference type="FunFam" id="3.20.20.100:FF:000004">
    <property type="entry name" value="Oxidoreductase, aldo/keto reductase"/>
    <property type="match status" value="1"/>
</dbReference>
<dbReference type="OrthoDB" id="9773828at2"/>
<dbReference type="PANTHER" id="PTHR43364:SF6">
    <property type="entry name" value="OXIDOREDUCTASE-RELATED"/>
    <property type="match status" value="1"/>
</dbReference>
<name>A0A1W2BVH2_9FLAO</name>
<keyword evidence="1" id="KW-0560">Oxidoreductase</keyword>
<dbReference type="InterPro" id="IPR036812">
    <property type="entry name" value="NAD(P)_OxRdtase_dom_sf"/>
</dbReference>
<dbReference type="Proteomes" id="UP000192393">
    <property type="component" value="Unassembled WGS sequence"/>
</dbReference>
<dbReference type="PANTHER" id="PTHR43364">
    <property type="entry name" value="NADH-SPECIFIC METHYLGLYOXAL REDUCTASE-RELATED"/>
    <property type="match status" value="1"/>
</dbReference>
<dbReference type="InterPro" id="IPR050523">
    <property type="entry name" value="AKR_Detox_Biosynth"/>
</dbReference>
<protein>
    <submittedName>
        <fullName evidence="3">Predicted oxidoreductase</fullName>
    </submittedName>
</protein>
<evidence type="ECO:0000313" key="4">
    <source>
        <dbReference type="Proteomes" id="UP000192393"/>
    </source>
</evidence>
<dbReference type="Pfam" id="PF00248">
    <property type="entry name" value="Aldo_ket_red"/>
    <property type="match status" value="1"/>
</dbReference>
<dbReference type="Gene3D" id="3.20.20.100">
    <property type="entry name" value="NADP-dependent oxidoreductase domain"/>
    <property type="match status" value="1"/>
</dbReference>
<evidence type="ECO:0000256" key="1">
    <source>
        <dbReference type="ARBA" id="ARBA00023002"/>
    </source>
</evidence>
<dbReference type="GO" id="GO:0016491">
    <property type="term" value="F:oxidoreductase activity"/>
    <property type="evidence" value="ECO:0007669"/>
    <property type="project" value="UniProtKB-KW"/>
</dbReference>
<evidence type="ECO:0000313" key="3">
    <source>
        <dbReference type="EMBL" id="SMC76983.1"/>
    </source>
</evidence>
<dbReference type="RefSeq" id="WP_084017858.1">
    <property type="nucleotide sequence ID" value="NZ_FWXS01000007.1"/>
</dbReference>
<dbReference type="AlphaFoldDB" id="A0A1W2BVH2"/>
<dbReference type="EMBL" id="FWXS01000007">
    <property type="protein sequence ID" value="SMC76983.1"/>
    <property type="molecule type" value="Genomic_DNA"/>
</dbReference>
<dbReference type="SUPFAM" id="SSF51430">
    <property type="entry name" value="NAD(P)-linked oxidoreductase"/>
    <property type="match status" value="1"/>
</dbReference>